<dbReference type="Gene3D" id="3.30.420.10">
    <property type="entry name" value="Ribonuclease H-like superfamily/Ribonuclease H"/>
    <property type="match status" value="1"/>
</dbReference>
<dbReference type="GO" id="GO:0006139">
    <property type="term" value="P:nucleobase-containing compound metabolic process"/>
    <property type="evidence" value="ECO:0007669"/>
    <property type="project" value="InterPro"/>
</dbReference>
<dbReference type="InterPro" id="IPR051086">
    <property type="entry name" value="RNase_D-like"/>
</dbReference>
<dbReference type="PROSITE" id="PS50967">
    <property type="entry name" value="HRDC"/>
    <property type="match status" value="1"/>
</dbReference>
<accession>A0A6N7W2G6</accession>
<reference evidence="3 4" key="1">
    <citation type="submission" date="2019-08" db="EMBL/GenBank/DDBJ databases">
        <title>In-depth cultivation of the pig gut microbiome towards novel bacterial diversity and tailored functional studies.</title>
        <authorList>
            <person name="Wylensek D."/>
            <person name="Hitch T.C.A."/>
            <person name="Clavel T."/>
        </authorList>
    </citation>
    <scope>NUCLEOTIDE SEQUENCE [LARGE SCALE GENOMIC DNA]</scope>
    <source>
        <strain evidence="3 4">WB03_NA08</strain>
    </source>
</reference>
<evidence type="ECO:0000313" key="4">
    <source>
        <dbReference type="Proteomes" id="UP000470875"/>
    </source>
</evidence>
<dbReference type="GO" id="GO:0008408">
    <property type="term" value="F:3'-5' exonuclease activity"/>
    <property type="evidence" value="ECO:0007669"/>
    <property type="project" value="InterPro"/>
</dbReference>
<dbReference type="CDD" id="cd06142">
    <property type="entry name" value="RNaseD_exo"/>
    <property type="match status" value="1"/>
</dbReference>
<protein>
    <submittedName>
        <fullName evidence="3">Ribonuclease D</fullName>
    </submittedName>
</protein>
<dbReference type="SUPFAM" id="SSF47819">
    <property type="entry name" value="HRDC-like"/>
    <property type="match status" value="1"/>
</dbReference>
<evidence type="ECO:0000256" key="1">
    <source>
        <dbReference type="SAM" id="MobiDB-lite"/>
    </source>
</evidence>
<dbReference type="Proteomes" id="UP000470875">
    <property type="component" value="Unassembled WGS sequence"/>
</dbReference>
<gene>
    <name evidence="3" type="ORF">FYJ24_01625</name>
</gene>
<dbReference type="RefSeq" id="WP_154542986.1">
    <property type="nucleotide sequence ID" value="NZ_VULO01000002.1"/>
</dbReference>
<feature type="domain" description="HRDC" evidence="2">
    <location>
        <begin position="224"/>
        <end position="304"/>
    </location>
</feature>
<dbReference type="Pfam" id="PF01612">
    <property type="entry name" value="DNA_pol_A_exo1"/>
    <property type="match status" value="1"/>
</dbReference>
<dbReference type="InterPro" id="IPR041605">
    <property type="entry name" value="Exo_C"/>
</dbReference>
<feature type="compositionally biased region" description="Basic and acidic residues" evidence="1">
    <location>
        <begin position="302"/>
        <end position="314"/>
    </location>
</feature>
<dbReference type="SMART" id="SM00341">
    <property type="entry name" value="HRDC"/>
    <property type="match status" value="1"/>
</dbReference>
<evidence type="ECO:0000313" key="3">
    <source>
        <dbReference type="EMBL" id="MSS83485.1"/>
    </source>
</evidence>
<dbReference type="EMBL" id="VULO01000002">
    <property type="protein sequence ID" value="MSS83485.1"/>
    <property type="molecule type" value="Genomic_DNA"/>
</dbReference>
<dbReference type="GO" id="GO:0000166">
    <property type="term" value="F:nucleotide binding"/>
    <property type="evidence" value="ECO:0007669"/>
    <property type="project" value="InterPro"/>
</dbReference>
<dbReference type="InterPro" id="IPR012337">
    <property type="entry name" value="RNaseH-like_sf"/>
</dbReference>
<dbReference type="PANTHER" id="PTHR47649">
    <property type="entry name" value="RIBONUCLEASE D"/>
    <property type="match status" value="1"/>
</dbReference>
<feature type="region of interest" description="Disordered" evidence="1">
    <location>
        <begin position="302"/>
        <end position="321"/>
    </location>
</feature>
<dbReference type="InterPro" id="IPR044876">
    <property type="entry name" value="HRDC_dom_sf"/>
</dbReference>
<comment type="caution">
    <text evidence="3">The sequence shown here is derived from an EMBL/GenBank/DDBJ whole genome shotgun (WGS) entry which is preliminary data.</text>
</comment>
<dbReference type="SMART" id="SM00474">
    <property type="entry name" value="35EXOc"/>
    <property type="match status" value="1"/>
</dbReference>
<dbReference type="Pfam" id="PF18305">
    <property type="entry name" value="DNA_pol_A_exoN"/>
    <property type="match status" value="1"/>
</dbReference>
<dbReference type="AlphaFoldDB" id="A0A6N7W2G6"/>
<organism evidence="3 4">
    <name type="scientific">Scrofimicrobium canadense</name>
    <dbReference type="NCBI Taxonomy" id="2652290"/>
    <lineage>
        <taxon>Bacteria</taxon>
        <taxon>Bacillati</taxon>
        <taxon>Actinomycetota</taxon>
        <taxon>Actinomycetes</taxon>
        <taxon>Actinomycetales</taxon>
        <taxon>Actinomycetaceae</taxon>
        <taxon>Scrofimicrobium</taxon>
    </lineage>
</organism>
<keyword evidence="4" id="KW-1185">Reference proteome</keyword>
<dbReference type="PANTHER" id="PTHR47649:SF1">
    <property type="entry name" value="RIBONUCLEASE D"/>
    <property type="match status" value="1"/>
</dbReference>
<dbReference type="Pfam" id="PF00570">
    <property type="entry name" value="HRDC"/>
    <property type="match status" value="1"/>
</dbReference>
<proteinExistence type="predicted"/>
<name>A0A6N7W2G6_9ACTO</name>
<dbReference type="InterPro" id="IPR010997">
    <property type="entry name" value="HRDC-like_sf"/>
</dbReference>
<dbReference type="InterPro" id="IPR002121">
    <property type="entry name" value="HRDC_dom"/>
</dbReference>
<dbReference type="GO" id="GO:0003676">
    <property type="term" value="F:nucleic acid binding"/>
    <property type="evidence" value="ECO:0007669"/>
    <property type="project" value="InterPro"/>
</dbReference>
<dbReference type="InterPro" id="IPR036397">
    <property type="entry name" value="RNaseH_sf"/>
</dbReference>
<dbReference type="SUPFAM" id="SSF53098">
    <property type="entry name" value="Ribonuclease H-like"/>
    <property type="match status" value="1"/>
</dbReference>
<sequence length="396" mass="44378">MTEETVQKSLPVLRQPASGVPSIIDTPEGLAGAIEAMSSLTTPVAIDTERAQGFRYDGSARLVQIKRPGAGIFLIDSEALSDLRPLADVLDSPWIFHAPGGDLLPLAELGMVPPSLFDTELAARLTGVESFSLRGVCEAVLGVSLDKSHQNEDWSLRPLPTDWLRYAALDVELLPQLREALLARLEALGRLDWAEQEFGYLLTHPNVPKANIWQNLKGVSRAKKPEQLAIVQELWNTREILAEELDIAPSRLLSSAGIIAAALTNPGTRRKMQNIEEFRRPRARAHTDRWWTAIRRAQELPREERPTLDTHREGPPPARFWKRQDPKAFERLQKVREAVTKVADSLKLAPEIVLEPRVQRILAWDEPRNTEETLVLADARPWQIEQVLPELVAIEG</sequence>
<evidence type="ECO:0000259" key="2">
    <source>
        <dbReference type="PROSITE" id="PS50967"/>
    </source>
</evidence>
<dbReference type="Gene3D" id="1.10.150.80">
    <property type="entry name" value="HRDC domain"/>
    <property type="match status" value="2"/>
</dbReference>
<dbReference type="InterPro" id="IPR002562">
    <property type="entry name" value="3'-5'_exonuclease_dom"/>
</dbReference>